<dbReference type="SUPFAM" id="SSF161098">
    <property type="entry name" value="MetI-like"/>
    <property type="match status" value="1"/>
</dbReference>
<feature type="transmembrane region" description="Helical" evidence="7">
    <location>
        <begin position="144"/>
        <end position="166"/>
    </location>
</feature>
<dbReference type="PANTHER" id="PTHR43163:SF9">
    <property type="entry name" value="ABC TRANSPORTER PERMEASE PROTEIN"/>
    <property type="match status" value="1"/>
</dbReference>
<dbReference type="PROSITE" id="PS50928">
    <property type="entry name" value="ABC_TM1"/>
    <property type="match status" value="1"/>
</dbReference>
<evidence type="ECO:0000256" key="2">
    <source>
        <dbReference type="ARBA" id="ARBA00022448"/>
    </source>
</evidence>
<feature type="transmembrane region" description="Helical" evidence="7">
    <location>
        <begin position="101"/>
        <end position="123"/>
    </location>
</feature>
<dbReference type="GO" id="GO:0005886">
    <property type="term" value="C:plasma membrane"/>
    <property type="evidence" value="ECO:0007669"/>
    <property type="project" value="UniProtKB-SubCell"/>
</dbReference>
<feature type="transmembrane region" description="Helical" evidence="7">
    <location>
        <begin position="243"/>
        <end position="269"/>
    </location>
</feature>
<evidence type="ECO:0000259" key="8">
    <source>
        <dbReference type="PROSITE" id="PS50928"/>
    </source>
</evidence>
<dbReference type="CDD" id="cd06261">
    <property type="entry name" value="TM_PBP2"/>
    <property type="match status" value="1"/>
</dbReference>
<dbReference type="PANTHER" id="PTHR43163">
    <property type="entry name" value="DIPEPTIDE TRANSPORT SYSTEM PERMEASE PROTEIN DPPB-RELATED"/>
    <property type="match status" value="1"/>
</dbReference>
<evidence type="ECO:0000256" key="3">
    <source>
        <dbReference type="ARBA" id="ARBA00022475"/>
    </source>
</evidence>
<evidence type="ECO:0000256" key="1">
    <source>
        <dbReference type="ARBA" id="ARBA00004651"/>
    </source>
</evidence>
<dbReference type="EMBL" id="CAADIE010000029">
    <property type="protein sequence ID" value="VFR46217.1"/>
    <property type="molecule type" value="Genomic_DNA"/>
</dbReference>
<accession>A0A484QSX6</accession>
<dbReference type="InterPro" id="IPR000515">
    <property type="entry name" value="MetI-like"/>
</dbReference>
<dbReference type="InterPro" id="IPR035906">
    <property type="entry name" value="MetI-like_sf"/>
</dbReference>
<feature type="domain" description="ABC transmembrane type-1" evidence="8">
    <location>
        <begin position="97"/>
        <end position="312"/>
    </location>
</feature>
<evidence type="ECO:0000256" key="5">
    <source>
        <dbReference type="ARBA" id="ARBA00022989"/>
    </source>
</evidence>
<reference evidence="9" key="1">
    <citation type="submission" date="2019-03" db="EMBL/GenBank/DDBJ databases">
        <authorList>
            <person name="Danneels B."/>
        </authorList>
    </citation>
    <scope>NUCLEOTIDE SEQUENCE</scope>
</reference>
<keyword evidence="5 7" id="KW-1133">Transmembrane helix</keyword>
<keyword evidence="6 7" id="KW-0472">Membrane</keyword>
<dbReference type="GO" id="GO:0055085">
    <property type="term" value="P:transmembrane transport"/>
    <property type="evidence" value="ECO:0007669"/>
    <property type="project" value="InterPro"/>
</dbReference>
<comment type="subcellular location">
    <subcellularLocation>
        <location evidence="1">Cell membrane</location>
        <topology evidence="1">Multi-pass membrane protein</topology>
    </subcellularLocation>
</comment>
<organism evidence="9">
    <name type="scientific">plant metagenome</name>
    <dbReference type="NCBI Taxonomy" id="1297885"/>
    <lineage>
        <taxon>unclassified sequences</taxon>
        <taxon>metagenomes</taxon>
        <taxon>organismal metagenomes</taxon>
    </lineage>
</organism>
<feature type="transmembrane region" description="Helical" evidence="7">
    <location>
        <begin position="186"/>
        <end position="205"/>
    </location>
</feature>
<dbReference type="Gene3D" id="1.10.3720.10">
    <property type="entry name" value="MetI-like"/>
    <property type="match status" value="1"/>
</dbReference>
<evidence type="ECO:0000256" key="6">
    <source>
        <dbReference type="ARBA" id="ARBA00023136"/>
    </source>
</evidence>
<dbReference type="Pfam" id="PF00528">
    <property type="entry name" value="BPD_transp_1"/>
    <property type="match status" value="1"/>
</dbReference>
<evidence type="ECO:0000256" key="7">
    <source>
        <dbReference type="SAM" id="Phobius"/>
    </source>
</evidence>
<feature type="transmembrane region" description="Helical" evidence="7">
    <location>
        <begin position="289"/>
        <end position="308"/>
    </location>
</feature>
<name>A0A484QSX6_9ZZZZ</name>
<gene>
    <name evidence="10" type="ORF">BER1_1420</name>
    <name evidence="9" type="ORF">BER2_1356</name>
</gene>
<keyword evidence="3" id="KW-1003">Cell membrane</keyword>
<keyword evidence="4 7" id="KW-0812">Transmembrane</keyword>
<protein>
    <submittedName>
        <fullName evidence="9">Oligopeptide transport system permease protein OppB (TC 3.A.1.5.1)</fullName>
    </submittedName>
</protein>
<evidence type="ECO:0000313" key="10">
    <source>
        <dbReference type="EMBL" id="VFR46217.1"/>
    </source>
</evidence>
<sequence>MLASLFRRLLQLAGVVLGTAVLSFALLKALPGDLVDIIASESGNVSAEYVQQLRQMYGLDRSTPQQLLSYLGRIAQGDLGFSFRFGVPVLELILERLGPTLALVGAALAVSVSGGVALGVLAARRPHGLTDALLSAGVTLGYSAPMFWTALMLIVLFGVQLGWLPIGGLRDVSAAYTGLARWLDYLRHLVLPVLTLSIYYIAVYARLARASMIEVLAEDFVRTARAKGAGERRVICHHALRNAILPVLTMLGLQSSSLLGGSIVVETVFAWPGLGQLSFEAIKSRDLPVLLGVLLFSGVLVVLANMLVDLAQARIDPRVADSAARSPV</sequence>
<proteinExistence type="predicted"/>
<evidence type="ECO:0000256" key="4">
    <source>
        <dbReference type="ARBA" id="ARBA00022692"/>
    </source>
</evidence>
<dbReference type="AlphaFoldDB" id="A0A484QSX6"/>
<keyword evidence="2" id="KW-0813">Transport</keyword>
<dbReference type="EMBL" id="CAADIH010000013">
    <property type="protein sequence ID" value="VFR41358.1"/>
    <property type="molecule type" value="Genomic_DNA"/>
</dbReference>
<evidence type="ECO:0000313" key="9">
    <source>
        <dbReference type="EMBL" id="VFR41358.1"/>
    </source>
</evidence>